<evidence type="ECO:0000259" key="10">
    <source>
        <dbReference type="Pfam" id="PF00724"/>
    </source>
</evidence>
<dbReference type="Pfam" id="PF00724">
    <property type="entry name" value="Oxidored_FMN"/>
    <property type="match status" value="1"/>
</dbReference>
<dbReference type="InterPro" id="IPR001155">
    <property type="entry name" value="OxRdtase_FMN_N"/>
</dbReference>
<feature type="domain" description="NADH:flavin oxidoreductase/NADH oxidase N-terminal" evidence="10">
    <location>
        <begin position="9"/>
        <end position="336"/>
    </location>
</feature>
<evidence type="ECO:0000256" key="9">
    <source>
        <dbReference type="ARBA" id="ARBA00023014"/>
    </source>
</evidence>
<dbReference type="SUPFAM" id="SSF51395">
    <property type="entry name" value="FMN-linked oxidoreductases"/>
    <property type="match status" value="1"/>
</dbReference>
<comment type="cofactor">
    <cofactor evidence="2">
        <name>[4Fe-4S] cluster</name>
        <dbReference type="ChEBI" id="CHEBI:49883"/>
    </cofactor>
</comment>
<dbReference type="PATRIC" id="fig|1423804.4.peg.3017"/>
<dbReference type="PRINTS" id="PR00368">
    <property type="entry name" value="FADPNR"/>
</dbReference>
<evidence type="ECO:0000256" key="1">
    <source>
        <dbReference type="ARBA" id="ARBA00001917"/>
    </source>
</evidence>
<dbReference type="InterPro" id="IPR051793">
    <property type="entry name" value="NADH:flavin_oxidoreductase"/>
</dbReference>
<name>A0A0R2ESZ8_9LACO</name>
<keyword evidence="9" id="KW-0411">Iron-sulfur</keyword>
<dbReference type="EMBL" id="AYZM01000177">
    <property type="protein sequence ID" value="KRN15994.1"/>
    <property type="molecule type" value="Genomic_DNA"/>
</dbReference>
<evidence type="ECO:0000313" key="13">
    <source>
        <dbReference type="Proteomes" id="UP000051442"/>
    </source>
</evidence>
<accession>A0A0R2ESZ8</accession>
<evidence type="ECO:0000256" key="4">
    <source>
        <dbReference type="ARBA" id="ARBA00022630"/>
    </source>
</evidence>
<dbReference type="GO" id="GO:0051536">
    <property type="term" value="F:iron-sulfur cluster binding"/>
    <property type="evidence" value="ECO:0007669"/>
    <property type="project" value="UniProtKB-KW"/>
</dbReference>
<proteinExistence type="inferred from homology"/>
<evidence type="ECO:0000256" key="7">
    <source>
        <dbReference type="ARBA" id="ARBA00023002"/>
    </source>
</evidence>
<dbReference type="InterPro" id="IPR013785">
    <property type="entry name" value="Aldolase_TIM"/>
</dbReference>
<keyword evidence="4" id="KW-0285">Flavoprotein</keyword>
<dbReference type="Gene3D" id="3.20.20.70">
    <property type="entry name" value="Aldolase class I"/>
    <property type="match status" value="1"/>
</dbReference>
<sequence>MVNAYYPNLFKKGHIGNVEIKNRIVRNSMGTYLGNPDGTVTDRQIKAYAEAADGGAGLVFMDNATPVPMASCGLRADLDTHIAGLSLLADAIKSHGAVPGMQLAHPGRDAGFVGSADVIGASAITFEPWYQAGAKLPRPLSIDEIHDLVHKFGDAALRCKRAGFEVVELHAAAGCIPTNFLSPHDNHRTDMYGGSLENRMRLLLEIIADMKQKCGPNFPIGVKLSTEDCEPEGIRIDETVQVAKAVEKAGASHINLISGTHATAAMEILQPDGFNANMTKRIKDAVSIPVFAGHNVFTPELAEKMLSDGDGDFVALGRASLADPAWAKKAQNGLADDITPCINCLIGCTDRGLLANRPISCTVNPTLYKYECPPITPTQTPKNVVVIGGGPAGCEAALAAARRGNHVTLYEKREIGGAMIEASAPENKADIRRLIAYYKRHLDNNKNIDVVQKNVTTEDILNENCDAAIVAVGGRERTLNNVNGINSDMVFSAMSVLTHDVNVPGESVAVIGGGITGSETALELVRMGKQVTIVEMADQFLSNRSTSSAAQAYAVAISQSTIKVLTSLRLEKVADGQLTLVDKFGNEQLLKTDAVVLAAGFDAQPQFANTLDDNANIPVYNVGDAKRVRDIYDAVHEGFVAGRQI</sequence>
<evidence type="ECO:0000256" key="6">
    <source>
        <dbReference type="ARBA" id="ARBA00022723"/>
    </source>
</evidence>
<dbReference type="PANTHER" id="PTHR42917">
    <property type="entry name" value="2,4-DIENOYL-COA REDUCTASE"/>
    <property type="match status" value="1"/>
</dbReference>
<dbReference type="Proteomes" id="UP000051442">
    <property type="component" value="Unassembled WGS sequence"/>
</dbReference>
<dbReference type="PANTHER" id="PTHR42917:SF2">
    <property type="entry name" value="2,4-DIENOYL-COA REDUCTASE [(2E)-ENOYL-COA-PRODUCING]"/>
    <property type="match status" value="1"/>
</dbReference>
<keyword evidence="6" id="KW-0479">Metal-binding</keyword>
<reference evidence="12 13" key="1">
    <citation type="journal article" date="2015" name="Genome Announc.">
        <title>Expanding the biotechnology potential of lactobacilli through comparative genomics of 213 strains and associated genera.</title>
        <authorList>
            <person name="Sun Z."/>
            <person name="Harris H.M."/>
            <person name="McCann A."/>
            <person name="Guo C."/>
            <person name="Argimon S."/>
            <person name="Zhang W."/>
            <person name="Yang X."/>
            <person name="Jeffery I.B."/>
            <person name="Cooney J.C."/>
            <person name="Kagawa T.F."/>
            <person name="Liu W."/>
            <person name="Song Y."/>
            <person name="Salvetti E."/>
            <person name="Wrobel A."/>
            <person name="Rasinkangas P."/>
            <person name="Parkhill J."/>
            <person name="Rea M.C."/>
            <person name="O'Sullivan O."/>
            <person name="Ritari J."/>
            <person name="Douillard F.P."/>
            <person name="Paul Ross R."/>
            <person name="Yang R."/>
            <person name="Briner A.E."/>
            <person name="Felis G.E."/>
            <person name="de Vos W.M."/>
            <person name="Barrangou R."/>
            <person name="Klaenhammer T.R."/>
            <person name="Caufield P.W."/>
            <person name="Cui Y."/>
            <person name="Zhang H."/>
            <person name="O'Toole P.W."/>
        </authorList>
    </citation>
    <scope>NUCLEOTIDE SEQUENCE [LARGE SCALE GENOMIC DNA]</scope>
    <source>
        <strain evidence="12 13">DSM 23365</strain>
    </source>
</reference>
<comment type="similarity">
    <text evidence="3">In the N-terminal section; belongs to the NADH:flavin oxidoreductase/NADH oxidase family.</text>
</comment>
<evidence type="ECO:0000313" key="12">
    <source>
        <dbReference type="EMBL" id="KRN15994.1"/>
    </source>
</evidence>
<dbReference type="InterPro" id="IPR036188">
    <property type="entry name" value="FAD/NAD-bd_sf"/>
</dbReference>
<evidence type="ECO:0000256" key="5">
    <source>
        <dbReference type="ARBA" id="ARBA00022643"/>
    </source>
</evidence>
<protein>
    <submittedName>
        <fullName evidence="12">Flavin-pyridine nucleotide oxidoreductase</fullName>
    </submittedName>
</protein>
<comment type="caution">
    <text evidence="12">The sequence shown here is derived from an EMBL/GenBank/DDBJ whole genome shotgun (WGS) entry which is preliminary data.</text>
</comment>
<keyword evidence="8" id="KW-0408">Iron</keyword>
<dbReference type="GO" id="GO:0046872">
    <property type="term" value="F:metal ion binding"/>
    <property type="evidence" value="ECO:0007669"/>
    <property type="project" value="UniProtKB-KW"/>
</dbReference>
<dbReference type="CDD" id="cd02803">
    <property type="entry name" value="OYE_like_FMN_family"/>
    <property type="match status" value="1"/>
</dbReference>
<gene>
    <name evidence="12" type="ORF">FD14_GL002802</name>
</gene>
<dbReference type="STRING" id="1423804.FD14_GL002802"/>
<dbReference type="Gene3D" id="3.40.50.720">
    <property type="entry name" value="NAD(P)-binding Rossmann-like Domain"/>
    <property type="match status" value="1"/>
</dbReference>
<dbReference type="InterPro" id="IPR023753">
    <property type="entry name" value="FAD/NAD-binding_dom"/>
</dbReference>
<dbReference type="GO" id="GO:0016491">
    <property type="term" value="F:oxidoreductase activity"/>
    <property type="evidence" value="ECO:0007669"/>
    <property type="project" value="UniProtKB-KW"/>
</dbReference>
<dbReference type="RefSeq" id="WP_057152424.1">
    <property type="nucleotide sequence ID" value="NZ_AYZM01000177.1"/>
</dbReference>
<evidence type="ECO:0000256" key="2">
    <source>
        <dbReference type="ARBA" id="ARBA00001966"/>
    </source>
</evidence>
<keyword evidence="13" id="KW-1185">Reference proteome</keyword>
<comment type="cofactor">
    <cofactor evidence="1">
        <name>FMN</name>
        <dbReference type="ChEBI" id="CHEBI:58210"/>
    </cofactor>
</comment>
<dbReference type="PRINTS" id="PR00469">
    <property type="entry name" value="PNDRDTASEII"/>
</dbReference>
<dbReference type="SUPFAM" id="SSF51905">
    <property type="entry name" value="FAD/NAD(P)-binding domain"/>
    <property type="match status" value="1"/>
</dbReference>
<evidence type="ECO:0000259" key="11">
    <source>
        <dbReference type="Pfam" id="PF07992"/>
    </source>
</evidence>
<dbReference type="GO" id="GO:0010181">
    <property type="term" value="F:FMN binding"/>
    <property type="evidence" value="ECO:0007669"/>
    <property type="project" value="InterPro"/>
</dbReference>
<keyword evidence="7" id="KW-0560">Oxidoreductase</keyword>
<dbReference type="Pfam" id="PF07992">
    <property type="entry name" value="Pyr_redox_2"/>
    <property type="match status" value="1"/>
</dbReference>
<organism evidence="12 13">
    <name type="scientific">Secundilactobacillus similis DSM 23365 = JCM 2765</name>
    <dbReference type="NCBI Taxonomy" id="1423804"/>
    <lineage>
        <taxon>Bacteria</taxon>
        <taxon>Bacillati</taxon>
        <taxon>Bacillota</taxon>
        <taxon>Bacilli</taxon>
        <taxon>Lactobacillales</taxon>
        <taxon>Lactobacillaceae</taxon>
        <taxon>Secundilactobacillus</taxon>
    </lineage>
</organism>
<dbReference type="AlphaFoldDB" id="A0A0R2ESZ8"/>
<keyword evidence="5" id="KW-0288">FMN</keyword>
<evidence type="ECO:0000256" key="3">
    <source>
        <dbReference type="ARBA" id="ARBA00011048"/>
    </source>
</evidence>
<dbReference type="Gene3D" id="3.50.50.60">
    <property type="entry name" value="FAD/NAD(P)-binding domain"/>
    <property type="match status" value="1"/>
</dbReference>
<feature type="domain" description="FAD/NAD(P)-binding" evidence="11">
    <location>
        <begin position="383"/>
        <end position="613"/>
    </location>
</feature>
<dbReference type="OrthoDB" id="9772736at2"/>
<evidence type="ECO:0000256" key="8">
    <source>
        <dbReference type="ARBA" id="ARBA00023004"/>
    </source>
</evidence>